<organism evidence="1 2">
    <name type="scientific">Saccoglossus kowalevskii</name>
    <name type="common">Acorn worm</name>
    <dbReference type="NCBI Taxonomy" id="10224"/>
    <lineage>
        <taxon>Eukaryota</taxon>
        <taxon>Metazoa</taxon>
        <taxon>Hemichordata</taxon>
        <taxon>Enteropneusta</taxon>
        <taxon>Harrimaniidae</taxon>
        <taxon>Saccoglossus</taxon>
    </lineage>
</organism>
<reference evidence="2" key="1">
    <citation type="submission" date="2025-08" db="UniProtKB">
        <authorList>
            <consortium name="RefSeq"/>
        </authorList>
    </citation>
    <scope>IDENTIFICATION</scope>
    <source>
        <tissue evidence="2">Testes</tissue>
    </source>
</reference>
<dbReference type="CDD" id="cd11296">
    <property type="entry name" value="O-FucT_like"/>
    <property type="match status" value="1"/>
</dbReference>
<dbReference type="Proteomes" id="UP000694865">
    <property type="component" value="Unplaced"/>
</dbReference>
<gene>
    <name evidence="2" type="primary">LOC100374416</name>
</gene>
<protein>
    <submittedName>
        <fullName evidence="2">Uncharacterized protein LOC100374416</fullName>
    </submittedName>
</protein>
<dbReference type="RefSeq" id="XP_002733963.2">
    <property type="nucleotide sequence ID" value="XM_002733917.2"/>
</dbReference>
<evidence type="ECO:0000313" key="2">
    <source>
        <dbReference type="RefSeq" id="XP_002733963.2"/>
    </source>
</evidence>
<accession>A0ABM0GNN9</accession>
<proteinExistence type="predicted"/>
<name>A0ABM0GNN9_SACKO</name>
<dbReference type="Gene3D" id="3.40.50.11350">
    <property type="match status" value="1"/>
</dbReference>
<sequence>MSEVNFLIQFNMSRYSESLSKFYRSQYERTRDDFNSLWGIRLPNISDAQSFINKANPATNLDVVSDIRCLGVHGPLQIKNLDIPGEIDLYKTVDKNFVRTEYVRNTADRLSDNICLGKPYVCIHWRNRTGEICEFNLLLNGAENCPHTMPLLSGSSNKTAQAVRDFMQSKRIKCAYVAAPPRQQEFIDDLRSEQQLQVFTSKKIISMKDKDARRLRIAGVYKLWKIKLVNFY</sequence>
<keyword evidence="1" id="KW-1185">Reference proteome</keyword>
<dbReference type="GeneID" id="100374416"/>
<evidence type="ECO:0000313" key="1">
    <source>
        <dbReference type="Proteomes" id="UP000694865"/>
    </source>
</evidence>